<dbReference type="SMART" id="SM00034">
    <property type="entry name" value="CLECT"/>
    <property type="match status" value="1"/>
</dbReference>
<dbReference type="InterPro" id="IPR050111">
    <property type="entry name" value="C-type_lectin/snaclec_domain"/>
</dbReference>
<dbReference type="Pfam" id="PF00059">
    <property type="entry name" value="Lectin_C"/>
    <property type="match status" value="1"/>
</dbReference>
<evidence type="ECO:0000313" key="4">
    <source>
        <dbReference type="Proteomes" id="UP001159427"/>
    </source>
</evidence>
<dbReference type="Gene3D" id="3.10.100.10">
    <property type="entry name" value="Mannose-Binding Protein A, subunit A"/>
    <property type="match status" value="1"/>
</dbReference>
<sequence length="157" mass="18493">MSLVLLFPLFLNSACQQGWIGNGTSCYKLFTSPKTWENAKEECEKWNARLVKVESSEENDFIKTEVLPTDENENYWIGLSDSHKENDWMWTDGTQLDLDEYENWGPNQPNNHENYEHCVVIRIKESDPDHYGKWHDLQCSIGRKHICENPKHVVYKD</sequence>
<dbReference type="InterPro" id="IPR016187">
    <property type="entry name" value="CTDL_fold"/>
</dbReference>
<dbReference type="PROSITE" id="PS50041">
    <property type="entry name" value="C_TYPE_LECTIN_2"/>
    <property type="match status" value="1"/>
</dbReference>
<dbReference type="PANTHER" id="PTHR22803">
    <property type="entry name" value="MANNOSE, PHOSPHOLIPASE, LECTIN RECEPTOR RELATED"/>
    <property type="match status" value="1"/>
</dbReference>
<gene>
    <name evidence="3" type="ORF">PEVE_00017135</name>
</gene>
<name>A0ABN8S534_9CNID</name>
<dbReference type="InterPro" id="IPR016186">
    <property type="entry name" value="C-type_lectin-like/link_sf"/>
</dbReference>
<comment type="caution">
    <text evidence="3">The sequence shown here is derived from an EMBL/GenBank/DDBJ whole genome shotgun (WGS) entry which is preliminary data.</text>
</comment>
<evidence type="ECO:0000259" key="2">
    <source>
        <dbReference type="PROSITE" id="PS50041"/>
    </source>
</evidence>
<feature type="signal peptide" evidence="1">
    <location>
        <begin position="1"/>
        <end position="16"/>
    </location>
</feature>
<evidence type="ECO:0000256" key="1">
    <source>
        <dbReference type="SAM" id="SignalP"/>
    </source>
</evidence>
<protein>
    <recommendedName>
        <fullName evidence="2">C-type lectin domain-containing protein</fullName>
    </recommendedName>
</protein>
<accession>A0ABN8S534</accession>
<feature type="domain" description="C-type lectin" evidence="2">
    <location>
        <begin position="22"/>
        <end position="148"/>
    </location>
</feature>
<keyword evidence="4" id="KW-1185">Reference proteome</keyword>
<dbReference type="EMBL" id="CALNXI010002367">
    <property type="protein sequence ID" value="CAH3186817.1"/>
    <property type="molecule type" value="Genomic_DNA"/>
</dbReference>
<dbReference type="InterPro" id="IPR001304">
    <property type="entry name" value="C-type_lectin-like"/>
</dbReference>
<reference evidence="3 4" key="1">
    <citation type="submission" date="2022-05" db="EMBL/GenBank/DDBJ databases">
        <authorList>
            <consortium name="Genoscope - CEA"/>
            <person name="William W."/>
        </authorList>
    </citation>
    <scope>NUCLEOTIDE SEQUENCE [LARGE SCALE GENOMIC DNA]</scope>
</reference>
<keyword evidence="1" id="KW-0732">Signal</keyword>
<dbReference type="CDD" id="cd00037">
    <property type="entry name" value="CLECT"/>
    <property type="match status" value="1"/>
</dbReference>
<evidence type="ECO:0000313" key="3">
    <source>
        <dbReference type="EMBL" id="CAH3186817.1"/>
    </source>
</evidence>
<dbReference type="Proteomes" id="UP001159427">
    <property type="component" value="Unassembled WGS sequence"/>
</dbReference>
<organism evidence="3 4">
    <name type="scientific">Porites evermanni</name>
    <dbReference type="NCBI Taxonomy" id="104178"/>
    <lineage>
        <taxon>Eukaryota</taxon>
        <taxon>Metazoa</taxon>
        <taxon>Cnidaria</taxon>
        <taxon>Anthozoa</taxon>
        <taxon>Hexacorallia</taxon>
        <taxon>Scleractinia</taxon>
        <taxon>Fungiina</taxon>
        <taxon>Poritidae</taxon>
        <taxon>Porites</taxon>
    </lineage>
</organism>
<dbReference type="SUPFAM" id="SSF56436">
    <property type="entry name" value="C-type lectin-like"/>
    <property type="match status" value="1"/>
</dbReference>
<feature type="chain" id="PRO_5045547937" description="C-type lectin domain-containing protein" evidence="1">
    <location>
        <begin position="17"/>
        <end position="157"/>
    </location>
</feature>
<proteinExistence type="predicted"/>